<reference evidence="3 4" key="1">
    <citation type="journal article" date="2014" name="Antonie Van Leeuwenhoek">
        <title>Hyphomonas beringensis sp. nov. and Hyphomonas chukchiensis sp. nov., isolated from surface seawater of the Bering Sea and Chukchi Sea.</title>
        <authorList>
            <person name="Li C."/>
            <person name="Lai Q."/>
            <person name="Li G."/>
            <person name="Dong C."/>
            <person name="Wang J."/>
            <person name="Liao Y."/>
            <person name="Shao Z."/>
        </authorList>
    </citation>
    <scope>NUCLEOTIDE SEQUENCE [LARGE SCALE GENOMIC DNA]</scope>
    <source>
        <strain evidence="3 4">VP2</strain>
    </source>
</reference>
<dbReference type="STRING" id="1280952.HJA_01270"/>
<feature type="transmembrane region" description="Helical" evidence="2">
    <location>
        <begin position="164"/>
        <end position="181"/>
    </location>
</feature>
<keyword evidence="4" id="KW-1185">Reference proteome</keyword>
<dbReference type="eggNOG" id="COG5530">
    <property type="taxonomic scope" value="Bacteria"/>
</dbReference>
<proteinExistence type="predicted"/>
<dbReference type="PIRSF" id="PIRSF015000">
    <property type="entry name" value="UCP01500"/>
    <property type="match status" value="1"/>
</dbReference>
<dbReference type="EMBL" id="ARYJ01000001">
    <property type="protein sequence ID" value="KCZ91126.1"/>
    <property type="molecule type" value="Genomic_DNA"/>
</dbReference>
<keyword evidence="2" id="KW-1133">Transmembrane helix</keyword>
<dbReference type="PATRIC" id="fig|1280952.3.peg.259"/>
<name>A0A059FKS4_9PROT</name>
<organism evidence="3 4">
    <name type="scientific">Hyphomonas jannaschiana VP2</name>
    <dbReference type="NCBI Taxonomy" id="1280952"/>
    <lineage>
        <taxon>Bacteria</taxon>
        <taxon>Pseudomonadati</taxon>
        <taxon>Pseudomonadota</taxon>
        <taxon>Alphaproteobacteria</taxon>
        <taxon>Hyphomonadales</taxon>
        <taxon>Hyphomonadaceae</taxon>
        <taxon>Hyphomonas</taxon>
    </lineage>
</organism>
<gene>
    <name evidence="3" type="ORF">HJA_01270</name>
</gene>
<keyword evidence="2" id="KW-0812">Transmembrane</keyword>
<sequence>MTEFDDRDDVALATSTDGDPDGDPPSGISGNKEVGAIAHLYRAEVYRSTVWRQRLDQTTNWAVISTGIGLSAAFASERASPFPIVLVGALCIMFLMLEARRYRFFYVWRFRARVLEIAFYVPMLRGEGARIPLDRGTALSDDYVKPQYRISMIRSVGRRLRRNYGWIFAILGAAYFAKIAIHPTDVDNFAHFVRRAHIGPIPGWLALICGVAFHIGWITLAWKTWWDERSDKTKMADFLKSREDVNFRPPTKGVTPMKADD</sequence>
<feature type="transmembrane region" description="Helical" evidence="2">
    <location>
        <begin position="201"/>
        <end position="222"/>
    </location>
</feature>
<evidence type="ECO:0000256" key="1">
    <source>
        <dbReference type="SAM" id="MobiDB-lite"/>
    </source>
</evidence>
<evidence type="ECO:0008006" key="5">
    <source>
        <dbReference type="Google" id="ProtNLM"/>
    </source>
</evidence>
<evidence type="ECO:0000256" key="2">
    <source>
        <dbReference type="SAM" id="Phobius"/>
    </source>
</evidence>
<comment type="caution">
    <text evidence="3">The sequence shown here is derived from an EMBL/GenBank/DDBJ whole genome shotgun (WGS) entry which is preliminary data.</text>
</comment>
<dbReference type="Proteomes" id="UP000024816">
    <property type="component" value="Unassembled WGS sequence"/>
</dbReference>
<accession>A0A059FKS4</accession>
<keyword evidence="2" id="KW-0472">Membrane</keyword>
<dbReference type="Pfam" id="PF10028">
    <property type="entry name" value="DUF2270"/>
    <property type="match status" value="1"/>
</dbReference>
<dbReference type="RefSeq" id="WP_081814450.1">
    <property type="nucleotide sequence ID" value="NZ_ARYJ01000001.1"/>
</dbReference>
<dbReference type="InterPro" id="IPR014470">
    <property type="entry name" value="UCP01500"/>
</dbReference>
<feature type="transmembrane region" description="Helical" evidence="2">
    <location>
        <begin position="82"/>
        <end position="99"/>
    </location>
</feature>
<dbReference type="OrthoDB" id="9815569at2"/>
<protein>
    <recommendedName>
        <fullName evidence="5">DUF2270 domain-containing protein</fullName>
    </recommendedName>
</protein>
<feature type="region of interest" description="Disordered" evidence="1">
    <location>
        <begin position="1"/>
        <end position="29"/>
    </location>
</feature>
<dbReference type="AlphaFoldDB" id="A0A059FKS4"/>
<evidence type="ECO:0000313" key="3">
    <source>
        <dbReference type="EMBL" id="KCZ91126.1"/>
    </source>
</evidence>
<evidence type="ECO:0000313" key="4">
    <source>
        <dbReference type="Proteomes" id="UP000024816"/>
    </source>
</evidence>